<dbReference type="Pfam" id="PF04909">
    <property type="entry name" value="Amidohydro_2"/>
    <property type="match status" value="1"/>
</dbReference>
<organism evidence="2 3">
    <name type="scientific">Acetobacter fallax</name>
    <dbReference type="NCBI Taxonomy" id="1737473"/>
    <lineage>
        <taxon>Bacteria</taxon>
        <taxon>Pseudomonadati</taxon>
        <taxon>Pseudomonadota</taxon>
        <taxon>Alphaproteobacteria</taxon>
        <taxon>Acetobacterales</taxon>
        <taxon>Acetobacteraceae</taxon>
        <taxon>Acetobacter</taxon>
    </lineage>
</organism>
<keyword evidence="3" id="KW-1185">Reference proteome</keyword>
<reference evidence="2 3" key="1">
    <citation type="journal article" date="2020" name="Int. J. Syst. Evol. Microbiol.">
        <title>Novel acetic acid bacteria from cider fermentations: Acetobacter conturbans sp. nov. and Acetobacter fallax sp. nov.</title>
        <authorList>
            <person name="Sombolestani A.S."/>
            <person name="Cleenwerck I."/>
            <person name="Cnockaert M."/>
            <person name="Borremans W."/>
            <person name="Wieme A.D."/>
            <person name="De Vuyst L."/>
            <person name="Vandamme P."/>
        </authorList>
    </citation>
    <scope>NUCLEOTIDE SEQUENCE [LARGE SCALE GENOMIC DNA]</scope>
    <source>
        <strain evidence="2 3">LMG 1637</strain>
    </source>
</reference>
<accession>A0ABX0KAC7</accession>
<dbReference type="InterPro" id="IPR052358">
    <property type="entry name" value="Aro_Compnd_Degr_Hydrolases"/>
</dbReference>
<comment type="caution">
    <text evidence="2">The sequence shown here is derived from an EMBL/GenBank/DDBJ whole genome shotgun (WGS) entry which is preliminary data.</text>
</comment>
<dbReference type="Gene3D" id="3.20.20.140">
    <property type="entry name" value="Metal-dependent hydrolases"/>
    <property type="match status" value="1"/>
</dbReference>
<dbReference type="EMBL" id="WOSW01000008">
    <property type="protein sequence ID" value="NHO32166.1"/>
    <property type="molecule type" value="Genomic_DNA"/>
</dbReference>
<dbReference type="RefSeq" id="WP_173576697.1">
    <property type="nucleotide sequence ID" value="NZ_WOSW01000008.1"/>
</dbReference>
<dbReference type="Proteomes" id="UP000615326">
    <property type="component" value="Unassembled WGS sequence"/>
</dbReference>
<gene>
    <name evidence="2" type="ORF">GOB84_06240</name>
</gene>
<protein>
    <submittedName>
        <fullName evidence="2">Amidohydrolase family protein</fullName>
    </submittedName>
</protein>
<dbReference type="PANTHER" id="PTHR35563">
    <property type="entry name" value="BARREL METAL-DEPENDENT HYDROLASE, PUTATIVE (AFU_ORTHOLOGUE AFUA_1G16240)-RELATED"/>
    <property type="match status" value="1"/>
</dbReference>
<sequence length="295" mass="32024">MSSFPADCPAPHAVVRRPGFELPVGACDTHAHVISDDVAAYPFVSDRSYTPPPAPESAYLALLDGLGLTRGVLVQPSIYGTDNRYMLDVLSRHGGRLRGVAVVDPATIGADALTTMDQAGVRGVRINVLFRGGIGLEQIEALAQHVAHLGWHIQLLIDLTKVLDVLPYLGRLSCPVVVDHMGRVPVVPHPDAQAADALERMAVEYGWWVKLSGAYRLVSDLSEIGHVAPLARRLVAARPDRMLWGSDWPHVAVREMPDTSTLLDLLAEWVPDVVIRNHILVENPARLYGFGSATV</sequence>
<evidence type="ECO:0000313" key="3">
    <source>
        <dbReference type="Proteomes" id="UP000615326"/>
    </source>
</evidence>
<dbReference type="InterPro" id="IPR006680">
    <property type="entry name" value="Amidohydro-rel"/>
</dbReference>
<evidence type="ECO:0000259" key="1">
    <source>
        <dbReference type="Pfam" id="PF04909"/>
    </source>
</evidence>
<proteinExistence type="predicted"/>
<dbReference type="SUPFAM" id="SSF51556">
    <property type="entry name" value="Metallo-dependent hydrolases"/>
    <property type="match status" value="1"/>
</dbReference>
<dbReference type="InterPro" id="IPR032466">
    <property type="entry name" value="Metal_Hydrolase"/>
</dbReference>
<evidence type="ECO:0000313" key="2">
    <source>
        <dbReference type="EMBL" id="NHO32166.1"/>
    </source>
</evidence>
<feature type="domain" description="Amidohydrolase-related" evidence="1">
    <location>
        <begin position="27"/>
        <end position="290"/>
    </location>
</feature>
<dbReference type="PANTHER" id="PTHR35563:SF2">
    <property type="entry name" value="BARREL METAL-DEPENDENT HYDROLASE, PUTATIVE (AFU_ORTHOLOGUE AFUA_1G16240)-RELATED"/>
    <property type="match status" value="1"/>
</dbReference>
<name>A0ABX0KAC7_9PROT</name>